<name>A0A7X0JBP0_9SPHN</name>
<gene>
    <name evidence="1" type="ORF">F4693_001628</name>
</gene>
<dbReference type="RefSeq" id="WP_184505050.1">
    <property type="nucleotide sequence ID" value="NZ_JACHBT010000007.1"/>
</dbReference>
<evidence type="ECO:0000313" key="2">
    <source>
        <dbReference type="Proteomes" id="UP000522313"/>
    </source>
</evidence>
<evidence type="ECO:0000313" key="1">
    <source>
        <dbReference type="EMBL" id="MBB6504655.1"/>
    </source>
</evidence>
<dbReference type="AlphaFoldDB" id="A0A7X0JBP0"/>
<comment type="caution">
    <text evidence="1">The sequence shown here is derived from an EMBL/GenBank/DDBJ whole genome shotgun (WGS) entry which is preliminary data.</text>
</comment>
<proteinExistence type="predicted"/>
<accession>A0A7X0JBP0</accession>
<protein>
    <submittedName>
        <fullName evidence="1">Uncharacterized protein</fullName>
    </submittedName>
</protein>
<sequence length="61" mass="5948">MRLIATALSGAAGGDVTGSLGGLVRASAVNVLQGLATTEAKHLADGLGGSGSARPHRREPP</sequence>
<reference evidence="1 2" key="2">
    <citation type="submission" date="2020-08" db="EMBL/GenBank/DDBJ databases">
        <authorList>
            <person name="Partida-Martinez L."/>
            <person name="Huntemann M."/>
            <person name="Clum A."/>
            <person name="Wang J."/>
            <person name="Palaniappan K."/>
            <person name="Ritter S."/>
            <person name="Chen I.-M."/>
            <person name="Stamatis D."/>
            <person name="Reddy T."/>
            <person name="O'Malley R."/>
            <person name="Daum C."/>
            <person name="Shapiro N."/>
            <person name="Ivanova N."/>
            <person name="Kyrpides N."/>
            <person name="Woyke T."/>
        </authorList>
    </citation>
    <scope>NUCLEOTIDE SEQUENCE [LARGE SCALE GENOMIC DNA]</scope>
    <source>
        <strain evidence="1 2">AS3.13</strain>
    </source>
</reference>
<reference evidence="1 2" key="1">
    <citation type="submission" date="2020-08" db="EMBL/GenBank/DDBJ databases">
        <title>The Agave Microbiome: Exploring the role of microbial communities in plant adaptations to desert environments.</title>
        <authorList>
            <person name="Partida-Martinez L.P."/>
        </authorList>
    </citation>
    <scope>NUCLEOTIDE SEQUENCE [LARGE SCALE GENOMIC DNA]</scope>
    <source>
        <strain evidence="1 2">AS3.13</strain>
    </source>
</reference>
<dbReference type="Proteomes" id="UP000522313">
    <property type="component" value="Unassembled WGS sequence"/>
</dbReference>
<organism evidence="1 2">
    <name type="scientific">Sphingomonas endophytica</name>
    <dbReference type="NCBI Taxonomy" id="869719"/>
    <lineage>
        <taxon>Bacteria</taxon>
        <taxon>Pseudomonadati</taxon>
        <taxon>Pseudomonadota</taxon>
        <taxon>Alphaproteobacteria</taxon>
        <taxon>Sphingomonadales</taxon>
        <taxon>Sphingomonadaceae</taxon>
        <taxon>Sphingomonas</taxon>
    </lineage>
</organism>
<dbReference type="EMBL" id="JACHBT010000007">
    <property type="protein sequence ID" value="MBB6504655.1"/>
    <property type="molecule type" value="Genomic_DNA"/>
</dbReference>